<feature type="transmembrane region" description="Helical" evidence="5">
    <location>
        <begin position="185"/>
        <end position="203"/>
    </location>
</feature>
<dbReference type="Proteomes" id="UP000029665">
    <property type="component" value="Unassembled WGS sequence"/>
</dbReference>
<evidence type="ECO:0000313" key="7">
    <source>
        <dbReference type="EMBL" id="CDO76865.1"/>
    </source>
</evidence>
<keyword evidence="3 5" id="KW-1133">Transmembrane helix</keyword>
<evidence type="ECO:0000256" key="6">
    <source>
        <dbReference type="SAM" id="SignalP"/>
    </source>
</evidence>
<dbReference type="GO" id="GO:0004671">
    <property type="term" value="F:protein C-terminal S-isoprenylcysteine carboxyl O-methyltransferase activity"/>
    <property type="evidence" value="ECO:0007669"/>
    <property type="project" value="UniProtKB-EC"/>
</dbReference>
<dbReference type="PANTHER" id="PTHR12714:SF9">
    <property type="entry name" value="PROTEIN-S-ISOPRENYLCYSTEINE O-METHYLTRANSFERASE"/>
    <property type="match status" value="1"/>
</dbReference>
<keyword evidence="5" id="KW-0949">S-adenosyl-L-methionine</keyword>
<evidence type="ECO:0000256" key="3">
    <source>
        <dbReference type="ARBA" id="ARBA00022989"/>
    </source>
</evidence>
<dbReference type="PANTHER" id="PTHR12714">
    <property type="entry name" value="PROTEIN-S ISOPRENYLCYSTEINE O-METHYLTRANSFERASE"/>
    <property type="match status" value="1"/>
</dbReference>
<dbReference type="OrthoDB" id="422086at2759"/>
<dbReference type="Gene3D" id="1.20.120.1630">
    <property type="match status" value="1"/>
</dbReference>
<accession>A0A060SR87</accession>
<dbReference type="AlphaFoldDB" id="A0A060SR87"/>
<feature type="transmembrane region" description="Helical" evidence="5">
    <location>
        <begin position="92"/>
        <end position="113"/>
    </location>
</feature>
<evidence type="ECO:0000256" key="1">
    <source>
        <dbReference type="ARBA" id="ARBA00004141"/>
    </source>
</evidence>
<keyword evidence="2 5" id="KW-0812">Transmembrane</keyword>
<dbReference type="EMBL" id="CCBP010000417">
    <property type="protein sequence ID" value="CDO76865.1"/>
    <property type="molecule type" value="Genomic_DNA"/>
</dbReference>
<sequence>MSAVPALKLLALVTAMVAEYVAYSSPNPPPRKEETESFKAGDVFRRASWIVPLSALMSSWVVHGCEVAILLAQHASHSGVLGILLADPSSSSMFGVHPAFVLGFFLVLLGAALRKTCYDTLGRHFTFELAILKEHKLVTWGPYAVVRHPSYTGMFSAILGMLFMAFAPGSWIALSGALETRAGKAVIAMWLAWMVAVVLGTLGRVRREDAVLKAEFGRQWDEWARKTPYALVPYIY</sequence>
<evidence type="ECO:0000256" key="5">
    <source>
        <dbReference type="RuleBase" id="RU362022"/>
    </source>
</evidence>
<feature type="transmembrane region" description="Helical" evidence="5">
    <location>
        <begin position="49"/>
        <end position="72"/>
    </location>
</feature>
<evidence type="ECO:0000256" key="4">
    <source>
        <dbReference type="ARBA" id="ARBA00023136"/>
    </source>
</evidence>
<keyword evidence="5" id="KW-0808">Transferase</keyword>
<dbReference type="Pfam" id="PF04140">
    <property type="entry name" value="ICMT"/>
    <property type="match status" value="1"/>
</dbReference>
<dbReference type="InterPro" id="IPR007269">
    <property type="entry name" value="ICMT_MeTrfase"/>
</dbReference>
<dbReference type="HOGENOM" id="CLU_065200_6_0_1"/>
<keyword evidence="4 5" id="KW-0472">Membrane</keyword>
<comment type="subcellular location">
    <subcellularLocation>
        <location evidence="5">Endoplasmic reticulum membrane</location>
        <topology evidence="5">Multi-pass membrane protein</topology>
    </subcellularLocation>
    <subcellularLocation>
        <location evidence="1">Membrane</location>
        <topology evidence="1">Multi-pass membrane protein</topology>
    </subcellularLocation>
</comment>
<dbReference type="EC" id="2.1.1.100" evidence="5"/>
<proteinExistence type="inferred from homology"/>
<evidence type="ECO:0000313" key="8">
    <source>
        <dbReference type="Proteomes" id="UP000029665"/>
    </source>
</evidence>
<feature type="signal peptide" evidence="6">
    <location>
        <begin position="1"/>
        <end position="18"/>
    </location>
</feature>
<keyword evidence="5" id="KW-0489">Methyltransferase</keyword>
<dbReference type="GO" id="GO:0005789">
    <property type="term" value="C:endoplasmic reticulum membrane"/>
    <property type="evidence" value="ECO:0007669"/>
    <property type="project" value="UniProtKB-SubCell"/>
</dbReference>
<dbReference type="OMA" id="FRRASWI"/>
<organism evidence="7 8">
    <name type="scientific">Pycnoporus cinnabarinus</name>
    <name type="common">Cinnabar-red polypore</name>
    <name type="synonym">Trametes cinnabarina</name>
    <dbReference type="NCBI Taxonomy" id="5643"/>
    <lineage>
        <taxon>Eukaryota</taxon>
        <taxon>Fungi</taxon>
        <taxon>Dikarya</taxon>
        <taxon>Basidiomycota</taxon>
        <taxon>Agaricomycotina</taxon>
        <taxon>Agaricomycetes</taxon>
        <taxon>Polyporales</taxon>
        <taxon>Polyporaceae</taxon>
        <taxon>Trametes</taxon>
    </lineage>
</organism>
<gene>
    <name evidence="7" type="ORF">BN946_scf184901.g2</name>
</gene>
<name>A0A060SR87_PYCCI</name>
<evidence type="ECO:0000256" key="2">
    <source>
        <dbReference type="ARBA" id="ARBA00022692"/>
    </source>
</evidence>
<reference evidence="7" key="1">
    <citation type="submission" date="2014-01" db="EMBL/GenBank/DDBJ databases">
        <title>The genome of the white-rot fungus Pycnoporus cinnabarinus: a basidiomycete model with a versatile arsenal for lignocellulosic biomass breakdown.</title>
        <authorList>
            <person name="Levasseur A."/>
            <person name="Lomascolo A."/>
            <person name="Ruiz-Duenas F.J."/>
            <person name="Uzan E."/>
            <person name="Piumi F."/>
            <person name="Kues U."/>
            <person name="Ram A.F.J."/>
            <person name="Murat C."/>
            <person name="Haon M."/>
            <person name="Benoit I."/>
            <person name="Arfi Y."/>
            <person name="Chevret D."/>
            <person name="Drula E."/>
            <person name="Kwon M.J."/>
            <person name="Gouret P."/>
            <person name="Lesage-Meessen L."/>
            <person name="Lombard V."/>
            <person name="Mariette J."/>
            <person name="Noirot C."/>
            <person name="Park J."/>
            <person name="Patyshakuliyeva A."/>
            <person name="Wieneger R.A.B."/>
            <person name="Wosten H.A.B."/>
            <person name="Martin F."/>
            <person name="Coutinho P.M."/>
            <person name="de Vries R."/>
            <person name="Martinez A.T."/>
            <person name="Klopp C."/>
            <person name="Pontarotti P."/>
            <person name="Henrissat B."/>
            <person name="Record E."/>
        </authorList>
    </citation>
    <scope>NUCLEOTIDE SEQUENCE [LARGE SCALE GENOMIC DNA]</scope>
    <source>
        <strain evidence="7">BRFM137</strain>
    </source>
</reference>
<dbReference type="STRING" id="5643.A0A060SR87"/>
<comment type="catalytic activity">
    <reaction evidence="5">
        <text>[protein]-C-terminal S-[(2E,6E)-farnesyl]-L-cysteine + S-adenosyl-L-methionine = [protein]-C-terminal S-[(2E,6E)-farnesyl]-L-cysteine methyl ester + S-adenosyl-L-homocysteine</text>
        <dbReference type="Rhea" id="RHEA:21672"/>
        <dbReference type="Rhea" id="RHEA-COMP:12125"/>
        <dbReference type="Rhea" id="RHEA-COMP:12126"/>
        <dbReference type="ChEBI" id="CHEBI:57856"/>
        <dbReference type="ChEBI" id="CHEBI:59789"/>
        <dbReference type="ChEBI" id="CHEBI:90510"/>
        <dbReference type="ChEBI" id="CHEBI:90511"/>
        <dbReference type="EC" id="2.1.1.100"/>
    </reaction>
</comment>
<keyword evidence="8" id="KW-1185">Reference proteome</keyword>
<protein>
    <recommendedName>
        <fullName evidence="5">Protein-S-isoprenylcysteine O-methyltransferase</fullName>
        <ecNumber evidence="5">2.1.1.100</ecNumber>
    </recommendedName>
</protein>
<feature type="chain" id="PRO_5001587645" description="Protein-S-isoprenylcysteine O-methyltransferase" evidence="6">
    <location>
        <begin position="19"/>
        <end position="236"/>
    </location>
</feature>
<keyword evidence="6" id="KW-0732">Signal</keyword>
<comment type="similarity">
    <text evidence="5">Belongs to the class VI-like SAM-binding methyltransferase superfamily. Isoprenylcysteine carboxyl methyltransferase family.</text>
</comment>
<dbReference type="GO" id="GO:0032259">
    <property type="term" value="P:methylation"/>
    <property type="evidence" value="ECO:0007669"/>
    <property type="project" value="UniProtKB-KW"/>
</dbReference>
<keyword evidence="5" id="KW-0256">Endoplasmic reticulum</keyword>
<comment type="caution">
    <text evidence="7">The sequence shown here is derived from an EMBL/GenBank/DDBJ whole genome shotgun (WGS) entry which is preliminary data.</text>
</comment>
<feature type="transmembrane region" description="Helical" evidence="5">
    <location>
        <begin position="151"/>
        <end position="173"/>
    </location>
</feature>